<gene>
    <name evidence="3" type="ORF">GCM10010862_20230</name>
</gene>
<reference evidence="4" key="1">
    <citation type="journal article" date="2019" name="Int. J. Syst. Evol. Microbiol.">
        <title>The Global Catalogue of Microorganisms (GCM) 10K type strain sequencing project: providing services to taxonomists for standard genome sequencing and annotation.</title>
        <authorList>
            <consortium name="The Broad Institute Genomics Platform"/>
            <consortium name="The Broad Institute Genome Sequencing Center for Infectious Disease"/>
            <person name="Wu L."/>
            <person name="Ma J."/>
        </authorList>
    </citation>
    <scope>NUCLEOTIDE SEQUENCE [LARGE SCALE GENOMIC DNA]</scope>
    <source>
        <strain evidence="4">NBRC 112416</strain>
    </source>
</reference>
<dbReference type="Proteomes" id="UP001156691">
    <property type="component" value="Unassembled WGS sequence"/>
</dbReference>
<dbReference type="Gene3D" id="3.30.1370.60">
    <property type="entry name" value="Hypothetical oxidoreductase yiak, domain 2"/>
    <property type="match status" value="1"/>
</dbReference>
<dbReference type="PANTHER" id="PTHR11091:SF0">
    <property type="entry name" value="MALATE DEHYDROGENASE"/>
    <property type="match status" value="1"/>
</dbReference>
<protein>
    <submittedName>
        <fullName evidence="3">Lactate dehydrogenase</fullName>
    </submittedName>
</protein>
<sequence>MSGTVHIAFEELSALLRDILAAHGCRPEVAACIAETCAIAERDGAHSHGVFRIDGYIASLEAGWVDGQAVPVVEDVAPGQVRVDAMNGFTLPATAAARELFVAKARRTGLATLLVRNSHHLSAVWPDVEPFAREGFVALSMINSMAYVVPHGGRDAVYGTNPIAFAAPRSGQNPLVFDFATSALSHGDVQIAAREGKDLPAGSGVDAQGQPTTDPQAVLDGGALLTFGGHKGSALALMIEVMGAALTGGKFSFEVDWSDHPGAATPHTGQFFLLIDPDRGATRPFAERVETLVRQLHATGVERLPGERRYANRRHNSLKGIPIATDQLARLRSLAGR</sequence>
<dbReference type="RefSeq" id="WP_284340211.1">
    <property type="nucleotide sequence ID" value="NZ_BSNS01000009.1"/>
</dbReference>
<dbReference type="PANTHER" id="PTHR11091">
    <property type="entry name" value="OXIDOREDUCTASE-RELATED"/>
    <property type="match status" value="1"/>
</dbReference>
<dbReference type="InterPro" id="IPR036111">
    <property type="entry name" value="Mal/L-sulfo/L-lacto_DH-like_sf"/>
</dbReference>
<evidence type="ECO:0000313" key="3">
    <source>
        <dbReference type="EMBL" id="GLQ54764.1"/>
    </source>
</evidence>
<dbReference type="InterPro" id="IPR043144">
    <property type="entry name" value="Mal/L-sulf/L-lact_DH-like_ah"/>
</dbReference>
<accession>A0ABQ5W4P2</accession>
<evidence type="ECO:0000313" key="4">
    <source>
        <dbReference type="Proteomes" id="UP001156691"/>
    </source>
</evidence>
<evidence type="ECO:0000256" key="2">
    <source>
        <dbReference type="ARBA" id="ARBA00023002"/>
    </source>
</evidence>
<dbReference type="SUPFAM" id="SSF89733">
    <property type="entry name" value="L-sulfolactate dehydrogenase-like"/>
    <property type="match status" value="1"/>
</dbReference>
<organism evidence="3 4">
    <name type="scientific">Devosia nitrariae</name>
    <dbReference type="NCBI Taxonomy" id="2071872"/>
    <lineage>
        <taxon>Bacteria</taxon>
        <taxon>Pseudomonadati</taxon>
        <taxon>Pseudomonadota</taxon>
        <taxon>Alphaproteobacteria</taxon>
        <taxon>Hyphomicrobiales</taxon>
        <taxon>Devosiaceae</taxon>
        <taxon>Devosia</taxon>
    </lineage>
</organism>
<dbReference type="Gene3D" id="1.10.1530.10">
    <property type="match status" value="1"/>
</dbReference>
<dbReference type="EMBL" id="BSNS01000009">
    <property type="protein sequence ID" value="GLQ54764.1"/>
    <property type="molecule type" value="Genomic_DNA"/>
</dbReference>
<proteinExistence type="inferred from homology"/>
<dbReference type="InterPro" id="IPR003767">
    <property type="entry name" value="Malate/L-lactate_DH-like"/>
</dbReference>
<keyword evidence="4" id="KW-1185">Reference proteome</keyword>
<comment type="caution">
    <text evidence="3">The sequence shown here is derived from an EMBL/GenBank/DDBJ whole genome shotgun (WGS) entry which is preliminary data.</text>
</comment>
<dbReference type="InterPro" id="IPR043143">
    <property type="entry name" value="Mal/L-sulf/L-lact_DH-like_NADP"/>
</dbReference>
<dbReference type="Pfam" id="PF02615">
    <property type="entry name" value="Ldh_2"/>
    <property type="match status" value="1"/>
</dbReference>
<keyword evidence="2" id="KW-0560">Oxidoreductase</keyword>
<comment type="similarity">
    <text evidence="1">Belongs to the LDH2/MDH2 oxidoreductase family.</text>
</comment>
<name>A0ABQ5W4P2_9HYPH</name>
<evidence type="ECO:0000256" key="1">
    <source>
        <dbReference type="ARBA" id="ARBA00006056"/>
    </source>
</evidence>